<dbReference type="Proteomes" id="UP000005408">
    <property type="component" value="Unassembled WGS sequence"/>
</dbReference>
<feature type="region of interest" description="Disordered" evidence="1">
    <location>
        <begin position="1"/>
        <end position="53"/>
    </location>
</feature>
<proteinExistence type="predicted"/>
<keyword evidence="3" id="KW-1185">Reference proteome</keyword>
<dbReference type="InterPro" id="IPR005312">
    <property type="entry name" value="DUF1759"/>
</dbReference>
<dbReference type="AlphaFoldDB" id="A0A8W8L8H5"/>
<feature type="compositionally biased region" description="Low complexity" evidence="1">
    <location>
        <begin position="211"/>
        <end position="223"/>
    </location>
</feature>
<accession>A0A8W8L8H5</accession>
<feature type="region of interest" description="Disordered" evidence="1">
    <location>
        <begin position="729"/>
        <end position="783"/>
    </location>
</feature>
<feature type="region of interest" description="Disordered" evidence="1">
    <location>
        <begin position="187"/>
        <end position="223"/>
    </location>
</feature>
<dbReference type="PANTHER" id="PTHR47331:SF5">
    <property type="entry name" value="RIBONUCLEASE H"/>
    <property type="match status" value="1"/>
</dbReference>
<sequence>MADTEGITSKTECAEETLEEDKQPECAEETVEDDKESTNEDEDTEITDTEEEETVHTYPSRYRKLTVKGLLLKIEKLKYEFNLCLNKWRKQCNRLLILITDKTDLEVIKFERGILEDLMGDLRAVFNLIDVNEDSCEDFHNFHKECSDRLDFFEMEHHSLIRTVCDNISEKEQEACEINTRLSIGSQLSHSRSSHHSRSSRHSHSSRHSSRCSSHSSHSSSSSVETLMEAAALKAKLKFIDIEAKTSADLEKIKTLKAIEIARAKLETLDEIDGTDNASVLKDMKIIKSEVISPISLTDIPNTLEFNELNFKVPQIVHSFEPHFYTDDSATQVKSHVNSESFIEQSVSNTSSTTSVTLPPSVPAQSVRMESVISSNPTISTLNPNVDAFIPQPSEPAVTTSSESTSLVWSHQYQRPAASSIAPTQMNVPRTTNVNTSVNEQLAPTESTCRSPNLEQGLLSLANSLAQQMSLSRLPPPEPNIFYGDPLKYPGWKVAFQALIEQRQIPVTERIHYLKKYIGGPVQDVIENYFLVTTSDSFEEAKSLLDQRYGDPFIISSAFRDKLDKWPKIASRDGPGLQKFSDFLRQCYTAMRSIGNLDVLNDSRENQKMLSRLPDWLVVRWGRIVVQKKEASYQYPPFKDFMEFISKEAKIACDPVISIQAVKSEQVQRGQIPLLIQRNPTGTDIHLLLTKEELSLHSRLPGQKNPVLFVKENIISTTHCERRLKCRTCGRNHPTSLHGDIRRAEPKENARDKKSENSVHESQPFPSHAGRIRSSSLRNHDGVTNKTSMIVPVYVSHRDKPDQERLVYALLDTQSDTTFILEDTYRELGLSGTTVKLLLSTMYAENQVVESHKVRDLQVRGFNNELKIPLPDTFTRNIMPADRSHIPTPEVANAWPYLKPIASEIMPLQNCEIGLLIGYNCARALIPRDVIAPQDEGPYGQRTDLGWSIVGITDQSFEDENDCIRTSHRIIACEVPPGILNSDGHGPKHVMFSLQTKIKELIKPETLSQMFELDFIEHSVGMKSISNDDRKFLAILKN</sequence>
<evidence type="ECO:0000313" key="3">
    <source>
        <dbReference type="Proteomes" id="UP000005408"/>
    </source>
</evidence>
<feature type="compositionally biased region" description="Basic residues" evidence="1">
    <location>
        <begin position="192"/>
        <end position="210"/>
    </location>
</feature>
<organism evidence="2 3">
    <name type="scientific">Magallana gigas</name>
    <name type="common">Pacific oyster</name>
    <name type="synonym">Crassostrea gigas</name>
    <dbReference type="NCBI Taxonomy" id="29159"/>
    <lineage>
        <taxon>Eukaryota</taxon>
        <taxon>Metazoa</taxon>
        <taxon>Spiralia</taxon>
        <taxon>Lophotrochozoa</taxon>
        <taxon>Mollusca</taxon>
        <taxon>Bivalvia</taxon>
        <taxon>Autobranchia</taxon>
        <taxon>Pteriomorphia</taxon>
        <taxon>Ostreida</taxon>
        <taxon>Ostreoidea</taxon>
        <taxon>Ostreidae</taxon>
        <taxon>Magallana</taxon>
    </lineage>
</organism>
<dbReference type="Pfam" id="PF03564">
    <property type="entry name" value="DUF1759"/>
    <property type="match status" value="1"/>
</dbReference>
<protein>
    <recommendedName>
        <fullName evidence="4">Peptidase aspartic putative domain-containing protein</fullName>
    </recommendedName>
</protein>
<evidence type="ECO:0000256" key="1">
    <source>
        <dbReference type="SAM" id="MobiDB-lite"/>
    </source>
</evidence>
<dbReference type="EnsemblMetazoa" id="G26884.1">
    <property type="protein sequence ID" value="G26884.1:cds"/>
    <property type="gene ID" value="G26884"/>
</dbReference>
<dbReference type="PANTHER" id="PTHR47331">
    <property type="entry name" value="PHD-TYPE DOMAIN-CONTAINING PROTEIN"/>
    <property type="match status" value="1"/>
</dbReference>
<evidence type="ECO:0000313" key="2">
    <source>
        <dbReference type="EnsemblMetazoa" id="G26884.1:cds"/>
    </source>
</evidence>
<feature type="compositionally biased region" description="Polar residues" evidence="1">
    <location>
        <begin position="1"/>
        <end position="11"/>
    </location>
</feature>
<evidence type="ECO:0008006" key="4">
    <source>
        <dbReference type="Google" id="ProtNLM"/>
    </source>
</evidence>
<name>A0A8W8L8H5_MAGGI</name>
<reference evidence="2" key="1">
    <citation type="submission" date="2022-08" db="UniProtKB">
        <authorList>
            <consortium name="EnsemblMetazoa"/>
        </authorList>
    </citation>
    <scope>IDENTIFICATION</scope>
    <source>
        <strain evidence="2">05x7-T-G4-1.051#20</strain>
    </source>
</reference>
<feature type="compositionally biased region" description="Acidic residues" evidence="1">
    <location>
        <begin position="26"/>
        <end position="53"/>
    </location>
</feature>
<feature type="compositionally biased region" description="Basic and acidic residues" evidence="1">
    <location>
        <begin position="739"/>
        <end position="759"/>
    </location>
</feature>